<name>A0A4P8WME4_9EURY</name>
<dbReference type="InterPro" id="IPR055933">
    <property type="entry name" value="DUF7511"/>
</dbReference>
<evidence type="ECO:0000259" key="1">
    <source>
        <dbReference type="Pfam" id="PF24351"/>
    </source>
</evidence>
<proteinExistence type="predicted"/>
<dbReference type="Proteomes" id="UP000302218">
    <property type="component" value="Plasmid pNVE500"/>
</dbReference>
<gene>
    <name evidence="2" type="ORF">FEJ81_19130</name>
</gene>
<protein>
    <recommendedName>
        <fullName evidence="1">DUF7511 domain-containing protein</fullName>
    </recommendedName>
</protein>
<dbReference type="AlphaFoldDB" id="A0A4P8WME4"/>
<accession>A0A4P8WME4</accession>
<reference evidence="3" key="1">
    <citation type="submission" date="2019-05" db="EMBL/GenBank/DDBJ databases">
        <title>Genome sequence and methylation pattern of the halophilic Archaeon Natrinema versiforme BOL5-4.</title>
        <authorList>
            <person name="DasSarma P."/>
            <person name="Anton B.P."/>
            <person name="DasSarma S.L."/>
            <person name="Martinez F.L."/>
            <person name="Guzman D."/>
            <person name="Roberts R.J."/>
            <person name="DasSarma S."/>
        </authorList>
    </citation>
    <scope>NUCLEOTIDE SEQUENCE [LARGE SCALE GENOMIC DNA]</scope>
    <source>
        <strain evidence="3">BOL5-4</strain>
        <plasmid evidence="3">pnve500</plasmid>
    </source>
</reference>
<dbReference type="KEGG" id="nvr:FEJ81_19130"/>
<evidence type="ECO:0000313" key="3">
    <source>
        <dbReference type="Proteomes" id="UP000302218"/>
    </source>
</evidence>
<keyword evidence="2" id="KW-0614">Plasmid</keyword>
<sequence>MKDTPNHISSHSELNQVVIENSRESDECILFPETATDDELQTTWILAKEGSYLHPRDVQ</sequence>
<feature type="domain" description="DUF7511" evidence="1">
    <location>
        <begin position="13"/>
        <end position="55"/>
    </location>
</feature>
<geneLocation type="plasmid" evidence="3">
    <name>pnve500</name>
</geneLocation>
<evidence type="ECO:0000313" key="2">
    <source>
        <dbReference type="EMBL" id="QCS44767.1"/>
    </source>
</evidence>
<dbReference type="Pfam" id="PF24351">
    <property type="entry name" value="DUF7511"/>
    <property type="match status" value="1"/>
</dbReference>
<organism evidence="2 3">
    <name type="scientific">Natrinema versiforme</name>
    <dbReference type="NCBI Taxonomy" id="88724"/>
    <lineage>
        <taxon>Archaea</taxon>
        <taxon>Methanobacteriati</taxon>
        <taxon>Methanobacteriota</taxon>
        <taxon>Stenosarchaea group</taxon>
        <taxon>Halobacteria</taxon>
        <taxon>Halobacteriales</taxon>
        <taxon>Natrialbaceae</taxon>
        <taxon>Natrinema</taxon>
    </lineage>
</organism>
<dbReference type="EMBL" id="CP040331">
    <property type="protein sequence ID" value="QCS44767.1"/>
    <property type="molecule type" value="Genomic_DNA"/>
</dbReference>